<dbReference type="InterPro" id="IPR013249">
    <property type="entry name" value="RNA_pol_sigma70_r4_t2"/>
</dbReference>
<dbReference type="InterPro" id="IPR013324">
    <property type="entry name" value="RNA_pol_sigma_r3/r4-like"/>
</dbReference>
<dbReference type="Pfam" id="PF04542">
    <property type="entry name" value="Sigma70_r2"/>
    <property type="match status" value="1"/>
</dbReference>
<dbReference type="GO" id="GO:0016987">
    <property type="term" value="F:sigma factor activity"/>
    <property type="evidence" value="ECO:0007669"/>
    <property type="project" value="UniProtKB-KW"/>
</dbReference>
<dbReference type="EMBL" id="FOJN01000004">
    <property type="protein sequence ID" value="SFA46431.1"/>
    <property type="molecule type" value="Genomic_DNA"/>
</dbReference>
<dbReference type="SUPFAM" id="SSF88946">
    <property type="entry name" value="Sigma2 domain of RNA polymerase sigma factors"/>
    <property type="match status" value="1"/>
</dbReference>
<reference evidence="7 10" key="2">
    <citation type="submission" date="2020-06" db="EMBL/GenBank/DDBJ databases">
        <title>Taxonomy, biology and ecology of Rhodococcus bacteria occurring in California pistachio and other woody hosts as revealed by genome sequence analyses.</title>
        <authorList>
            <person name="Gai Y."/>
            <person name="Riely B."/>
        </authorList>
    </citation>
    <scope>NUCLEOTIDE SEQUENCE [LARGE SCALE GENOMIC DNA]</scope>
    <source>
        <strain evidence="7 10">BP-284</strain>
    </source>
</reference>
<dbReference type="PANTHER" id="PTHR43133:SF66">
    <property type="entry name" value="ECF RNA POLYMERASE SIGMA FACTOR SIGK"/>
    <property type="match status" value="1"/>
</dbReference>
<dbReference type="InterPro" id="IPR036388">
    <property type="entry name" value="WH-like_DNA-bd_sf"/>
</dbReference>
<dbReference type="PANTHER" id="PTHR43133">
    <property type="entry name" value="RNA POLYMERASE ECF-TYPE SIGMA FACTO"/>
    <property type="match status" value="1"/>
</dbReference>
<evidence type="ECO:0000259" key="6">
    <source>
        <dbReference type="SMART" id="SM00421"/>
    </source>
</evidence>
<gene>
    <name evidence="7" type="ORF">HQ605_09780</name>
    <name evidence="8" type="ORF">SAMN05444374_10432</name>
</gene>
<dbReference type="InterPro" id="IPR000792">
    <property type="entry name" value="Tscrpt_reg_LuxR_C"/>
</dbReference>
<evidence type="ECO:0000313" key="10">
    <source>
        <dbReference type="Proteomes" id="UP001520140"/>
    </source>
</evidence>
<keyword evidence="4" id="KW-0238">DNA-binding</keyword>
<dbReference type="InterPro" id="IPR007627">
    <property type="entry name" value="RNA_pol_sigma70_r2"/>
</dbReference>
<dbReference type="SMART" id="SM00421">
    <property type="entry name" value="HTH_LUXR"/>
    <property type="match status" value="1"/>
</dbReference>
<comment type="similarity">
    <text evidence="1">Belongs to the sigma-70 factor family. ECF subfamily.</text>
</comment>
<dbReference type="GO" id="GO:0003677">
    <property type="term" value="F:DNA binding"/>
    <property type="evidence" value="ECO:0007669"/>
    <property type="project" value="UniProtKB-KW"/>
</dbReference>
<dbReference type="Proteomes" id="UP000182054">
    <property type="component" value="Unassembled WGS sequence"/>
</dbReference>
<proteinExistence type="inferred from homology"/>
<evidence type="ECO:0000256" key="4">
    <source>
        <dbReference type="ARBA" id="ARBA00023125"/>
    </source>
</evidence>
<dbReference type="GO" id="GO:0006352">
    <property type="term" value="P:DNA-templated transcription initiation"/>
    <property type="evidence" value="ECO:0007669"/>
    <property type="project" value="InterPro"/>
</dbReference>
<dbReference type="EMBL" id="JABUKG010000008">
    <property type="protein sequence ID" value="MBY6321112.1"/>
    <property type="molecule type" value="Genomic_DNA"/>
</dbReference>
<dbReference type="InterPro" id="IPR013325">
    <property type="entry name" value="RNA_pol_sigma_r2"/>
</dbReference>
<dbReference type="AlphaFoldDB" id="A0A1I0T3X6"/>
<feature type="domain" description="HTH luxR-type" evidence="6">
    <location>
        <begin position="154"/>
        <end position="210"/>
    </location>
</feature>
<dbReference type="InterPro" id="IPR039425">
    <property type="entry name" value="RNA_pol_sigma-70-like"/>
</dbReference>
<sequence>MTVNTLVAQPDSVTVGTRVASTPARRSETATGELVDLLLAVGRGDRVAFARFYDLTSSRVYGAVLRVLRDRGFSEECVQDVYLEVWQKAPTFSPSQGSPAAWLVTMAHRRAIDRVRSEQSRSDRESKWAMLDAAIGSADGGDRFLDRRPVLDAMAELSSRQRECLFMAFFEGLTYAEAADRMGVPVSTMKSRIRSALAKLRVDPQVACLAD</sequence>
<evidence type="ECO:0000256" key="2">
    <source>
        <dbReference type="ARBA" id="ARBA00023015"/>
    </source>
</evidence>
<dbReference type="Proteomes" id="UP001520140">
    <property type="component" value="Unassembled WGS sequence"/>
</dbReference>
<dbReference type="SUPFAM" id="SSF88659">
    <property type="entry name" value="Sigma3 and sigma4 domains of RNA polymerase sigma factors"/>
    <property type="match status" value="1"/>
</dbReference>
<evidence type="ECO:0000256" key="5">
    <source>
        <dbReference type="ARBA" id="ARBA00023163"/>
    </source>
</evidence>
<accession>A0A1I0T3X6</accession>
<evidence type="ECO:0000313" key="9">
    <source>
        <dbReference type="Proteomes" id="UP000182054"/>
    </source>
</evidence>
<reference evidence="8 9" key="1">
    <citation type="submission" date="2016-10" db="EMBL/GenBank/DDBJ databases">
        <authorList>
            <person name="de Groot N.N."/>
        </authorList>
    </citation>
    <scope>NUCLEOTIDE SEQUENCE [LARGE SCALE GENOMIC DNA]</scope>
    <source>
        <strain evidence="8 9">DSM 44908</strain>
    </source>
</reference>
<keyword evidence="10" id="KW-1185">Reference proteome</keyword>
<evidence type="ECO:0000256" key="1">
    <source>
        <dbReference type="ARBA" id="ARBA00010641"/>
    </source>
</evidence>
<dbReference type="Gene3D" id="1.10.10.10">
    <property type="entry name" value="Winged helix-like DNA-binding domain superfamily/Winged helix DNA-binding domain"/>
    <property type="match status" value="1"/>
</dbReference>
<dbReference type="Gene3D" id="1.10.1740.10">
    <property type="match status" value="1"/>
</dbReference>
<evidence type="ECO:0000313" key="7">
    <source>
        <dbReference type="EMBL" id="MBY6321112.1"/>
    </source>
</evidence>
<protein>
    <submittedName>
        <fullName evidence="8">RNA polymerase, sigma subunit, ECF family</fullName>
    </submittedName>
    <submittedName>
        <fullName evidence="7">Sigma-70 family RNA polymerase sigma factor</fullName>
    </submittedName>
</protein>
<dbReference type="CDD" id="cd06171">
    <property type="entry name" value="Sigma70_r4"/>
    <property type="match status" value="1"/>
</dbReference>
<name>A0A1I0T3X6_9NOCA</name>
<keyword evidence="2" id="KW-0805">Transcription regulation</keyword>
<evidence type="ECO:0000313" key="8">
    <source>
        <dbReference type="EMBL" id="SFA46431.1"/>
    </source>
</evidence>
<dbReference type="NCBIfam" id="TIGR02937">
    <property type="entry name" value="sigma70-ECF"/>
    <property type="match status" value="1"/>
</dbReference>
<dbReference type="OrthoDB" id="9784272at2"/>
<keyword evidence="5" id="KW-0804">Transcription</keyword>
<evidence type="ECO:0000256" key="3">
    <source>
        <dbReference type="ARBA" id="ARBA00023082"/>
    </source>
</evidence>
<keyword evidence="3" id="KW-0731">Sigma factor</keyword>
<dbReference type="Pfam" id="PF08281">
    <property type="entry name" value="Sigma70_r4_2"/>
    <property type="match status" value="1"/>
</dbReference>
<organism evidence="8 9">
    <name type="scientific">Rhodococcoides kroppenstedtii</name>
    <dbReference type="NCBI Taxonomy" id="293050"/>
    <lineage>
        <taxon>Bacteria</taxon>
        <taxon>Bacillati</taxon>
        <taxon>Actinomycetota</taxon>
        <taxon>Actinomycetes</taxon>
        <taxon>Mycobacteriales</taxon>
        <taxon>Nocardiaceae</taxon>
        <taxon>Rhodococcoides</taxon>
    </lineage>
</organism>
<dbReference type="InterPro" id="IPR014284">
    <property type="entry name" value="RNA_pol_sigma-70_dom"/>
</dbReference>